<evidence type="ECO:0000313" key="1">
    <source>
        <dbReference type="EMBL" id="CCH67090.1"/>
    </source>
</evidence>
<accession>M1X2M6</accession>
<sequence length="45" mass="5243">MIDDLLEIIKWKAISPVHYLYWANCFPLKLQEGKSKLSSPLNILI</sequence>
<dbReference type="EMBL" id="CAIY01000033">
    <property type="protein sequence ID" value="CCH67090.1"/>
    <property type="molecule type" value="Genomic_DNA"/>
</dbReference>
<name>M1X2M6_9NOST</name>
<evidence type="ECO:0000313" key="2">
    <source>
        <dbReference type="Proteomes" id="UP000053051"/>
    </source>
</evidence>
<dbReference type="STRING" id="1165094.RINTHH_9350"/>
<dbReference type="Proteomes" id="UP000053051">
    <property type="component" value="Unassembled WGS sequence"/>
</dbReference>
<gene>
    <name evidence="1" type="ORF">RINTHH_9350</name>
</gene>
<dbReference type="AlphaFoldDB" id="M1X2M6"/>
<protein>
    <submittedName>
        <fullName evidence="1">Uncharacterized protein</fullName>
    </submittedName>
</protein>
<proteinExistence type="predicted"/>
<keyword evidence="2" id="KW-1185">Reference proteome</keyword>
<reference evidence="1 2" key="1">
    <citation type="submission" date="2012-05" db="EMBL/GenBank/DDBJ databases">
        <authorList>
            <person name="Hilton J."/>
        </authorList>
    </citation>
    <scope>NUCLEOTIDE SEQUENCE [LARGE SCALE GENOMIC DNA]</scope>
    <source>
        <strain evidence="1 2">HH01</strain>
    </source>
</reference>
<organism evidence="1 2">
    <name type="scientific">Richelia intracellularis HH01</name>
    <dbReference type="NCBI Taxonomy" id="1165094"/>
    <lineage>
        <taxon>Bacteria</taxon>
        <taxon>Bacillati</taxon>
        <taxon>Cyanobacteriota</taxon>
        <taxon>Cyanophyceae</taxon>
        <taxon>Nostocales</taxon>
        <taxon>Nostocaceae</taxon>
        <taxon>Richelia</taxon>
    </lineage>
</organism>
<comment type="caution">
    <text evidence="1">The sequence shown here is derived from an EMBL/GenBank/DDBJ whole genome shotgun (WGS) entry which is preliminary data.</text>
</comment>
<reference evidence="2" key="2">
    <citation type="submission" date="2016-01" db="EMBL/GenBank/DDBJ databases">
        <title>Diatom-associated endosymboitic cyanobacterium lacks core nitrogen metabolism enzymes.</title>
        <authorList>
            <person name="Hilton J.A."/>
            <person name="Foster R.A."/>
            <person name="Tripp H.J."/>
            <person name="Carter B.J."/>
            <person name="Zehr J.P."/>
            <person name="Villareal T.A."/>
        </authorList>
    </citation>
    <scope>NUCLEOTIDE SEQUENCE [LARGE SCALE GENOMIC DNA]</scope>
    <source>
        <strain evidence="2">HH01</strain>
    </source>
</reference>